<organism evidence="1 2">
    <name type="scientific">Aliikangiella coralliicola</name>
    <dbReference type="NCBI Taxonomy" id="2592383"/>
    <lineage>
        <taxon>Bacteria</taxon>
        <taxon>Pseudomonadati</taxon>
        <taxon>Pseudomonadota</taxon>
        <taxon>Gammaproteobacteria</taxon>
        <taxon>Oceanospirillales</taxon>
        <taxon>Pleioneaceae</taxon>
        <taxon>Aliikangiella</taxon>
    </lineage>
</organism>
<dbReference type="Proteomes" id="UP000315439">
    <property type="component" value="Unassembled WGS sequence"/>
</dbReference>
<dbReference type="EMBL" id="VIKS01000006">
    <property type="protein sequence ID" value="TQV87868.1"/>
    <property type="molecule type" value="Genomic_DNA"/>
</dbReference>
<reference evidence="1 2" key="1">
    <citation type="submission" date="2019-07" db="EMBL/GenBank/DDBJ databases">
        <title>Draft genome for Aliikangiella sp. M105.</title>
        <authorList>
            <person name="Wang G."/>
        </authorList>
    </citation>
    <scope>NUCLEOTIDE SEQUENCE [LARGE SCALE GENOMIC DNA]</scope>
    <source>
        <strain evidence="1 2">M105</strain>
    </source>
</reference>
<protein>
    <recommendedName>
        <fullName evidence="3">Lipoprotein</fullName>
    </recommendedName>
</protein>
<proteinExistence type="predicted"/>
<gene>
    <name evidence="1" type="ORF">FLL46_10845</name>
</gene>
<keyword evidence="2" id="KW-1185">Reference proteome</keyword>
<evidence type="ECO:0000313" key="1">
    <source>
        <dbReference type="EMBL" id="TQV87868.1"/>
    </source>
</evidence>
<evidence type="ECO:0000313" key="2">
    <source>
        <dbReference type="Proteomes" id="UP000315439"/>
    </source>
</evidence>
<sequence>MRKVSYFGLFLLTMTLLGCKKTMLVQDYPGQQIPHYAQEKSTVESVEKAIMRAAISLGWKTEVIEKGKILATLNIRKHQLVVDITHDDKSYSIKYKDSVNLKYDGKKIHRQYGNWVKNLINSINAFSVSD</sequence>
<comment type="caution">
    <text evidence="1">The sequence shown here is derived from an EMBL/GenBank/DDBJ whole genome shotgun (WGS) entry which is preliminary data.</text>
</comment>
<dbReference type="PROSITE" id="PS51257">
    <property type="entry name" value="PROKAR_LIPOPROTEIN"/>
    <property type="match status" value="1"/>
</dbReference>
<name>A0A545UEI2_9GAMM</name>
<dbReference type="RefSeq" id="WP_142893529.1">
    <property type="nucleotide sequence ID" value="NZ_ML660163.1"/>
</dbReference>
<evidence type="ECO:0008006" key="3">
    <source>
        <dbReference type="Google" id="ProtNLM"/>
    </source>
</evidence>
<dbReference type="OrthoDB" id="9815328at2"/>
<accession>A0A545UEI2</accession>
<dbReference type="AlphaFoldDB" id="A0A545UEI2"/>